<gene>
    <name evidence="1" type="ORF">SLEP1_g20751</name>
</gene>
<keyword evidence="2" id="KW-1185">Reference proteome</keyword>
<evidence type="ECO:0000313" key="2">
    <source>
        <dbReference type="Proteomes" id="UP001054252"/>
    </source>
</evidence>
<dbReference type="EMBL" id="BPVZ01000030">
    <property type="protein sequence ID" value="GKV09212.1"/>
    <property type="molecule type" value="Genomic_DNA"/>
</dbReference>
<organism evidence="1 2">
    <name type="scientific">Rubroshorea leprosula</name>
    <dbReference type="NCBI Taxonomy" id="152421"/>
    <lineage>
        <taxon>Eukaryota</taxon>
        <taxon>Viridiplantae</taxon>
        <taxon>Streptophyta</taxon>
        <taxon>Embryophyta</taxon>
        <taxon>Tracheophyta</taxon>
        <taxon>Spermatophyta</taxon>
        <taxon>Magnoliopsida</taxon>
        <taxon>eudicotyledons</taxon>
        <taxon>Gunneridae</taxon>
        <taxon>Pentapetalae</taxon>
        <taxon>rosids</taxon>
        <taxon>malvids</taxon>
        <taxon>Malvales</taxon>
        <taxon>Dipterocarpaceae</taxon>
        <taxon>Rubroshorea</taxon>
    </lineage>
</organism>
<comment type="caution">
    <text evidence="1">The sequence shown here is derived from an EMBL/GenBank/DDBJ whole genome shotgun (WGS) entry which is preliminary data.</text>
</comment>
<sequence>MSFDKSTLAKTKDSETLYRRFLPLIASVKALLWRRALRDLCILHQSRVQTTAPHNAAE</sequence>
<name>A0AAV5JCG1_9ROSI</name>
<protein>
    <submittedName>
        <fullName evidence="1">Uncharacterized protein</fullName>
    </submittedName>
</protein>
<dbReference type="AlphaFoldDB" id="A0AAV5JCG1"/>
<dbReference type="Proteomes" id="UP001054252">
    <property type="component" value="Unassembled WGS sequence"/>
</dbReference>
<accession>A0AAV5JCG1</accession>
<proteinExistence type="predicted"/>
<evidence type="ECO:0000313" key="1">
    <source>
        <dbReference type="EMBL" id="GKV09212.1"/>
    </source>
</evidence>
<reference evidence="1 2" key="1">
    <citation type="journal article" date="2021" name="Commun. Biol.">
        <title>The genome of Shorea leprosula (Dipterocarpaceae) highlights the ecological relevance of drought in aseasonal tropical rainforests.</title>
        <authorList>
            <person name="Ng K.K.S."/>
            <person name="Kobayashi M.J."/>
            <person name="Fawcett J.A."/>
            <person name="Hatakeyama M."/>
            <person name="Paape T."/>
            <person name="Ng C.H."/>
            <person name="Ang C.C."/>
            <person name="Tnah L.H."/>
            <person name="Lee C.T."/>
            <person name="Nishiyama T."/>
            <person name="Sese J."/>
            <person name="O'Brien M.J."/>
            <person name="Copetti D."/>
            <person name="Mohd Noor M.I."/>
            <person name="Ong R.C."/>
            <person name="Putra M."/>
            <person name="Sireger I.Z."/>
            <person name="Indrioko S."/>
            <person name="Kosugi Y."/>
            <person name="Izuno A."/>
            <person name="Isagi Y."/>
            <person name="Lee S.L."/>
            <person name="Shimizu K.K."/>
        </authorList>
    </citation>
    <scope>NUCLEOTIDE SEQUENCE [LARGE SCALE GENOMIC DNA]</scope>
    <source>
        <strain evidence="1">214</strain>
    </source>
</reference>